<name>A8AXE9_STRGC</name>
<sequence length="38" mass="4342">MLLLFVSIPISSEQAVKNTAANKPTPKVKYFFITFSFY</sequence>
<proteinExistence type="predicted"/>
<protein>
    <submittedName>
        <fullName evidence="1">Uncharacterized protein</fullName>
    </submittedName>
</protein>
<dbReference type="HOGENOM" id="CLU_3333536_0_0_9"/>
<dbReference type="AlphaFoldDB" id="A8AXE9"/>
<dbReference type="KEGG" id="sgo:SGO_1172"/>
<evidence type="ECO:0000313" key="2">
    <source>
        <dbReference type="Proteomes" id="UP000001131"/>
    </source>
</evidence>
<dbReference type="Proteomes" id="UP000001131">
    <property type="component" value="Chromosome"/>
</dbReference>
<dbReference type="EMBL" id="CP000725">
    <property type="protein sequence ID" value="ABV10925.1"/>
    <property type="molecule type" value="Genomic_DNA"/>
</dbReference>
<gene>
    <name evidence="1" type="ordered locus">SGO_1172</name>
</gene>
<reference evidence="1 2" key="1">
    <citation type="journal article" date="2007" name="J. Bacteriol.">
        <title>Genome-wide transcriptional changes in Streptococcus gordonii in response to competence signaling peptide.</title>
        <authorList>
            <person name="Vickerman M.M."/>
            <person name="Iobst S."/>
            <person name="Jesionowski A.M."/>
            <person name="Gill S.R."/>
        </authorList>
    </citation>
    <scope>NUCLEOTIDE SEQUENCE [LARGE SCALE GENOMIC DNA]</scope>
    <source>
        <strain evidence="2">Challis / ATCC 35105 / BCRC 15272 / CH1 / DL1 / V288</strain>
    </source>
</reference>
<organism evidence="1 2">
    <name type="scientific">Streptococcus gordonii (strain Challis / ATCC 35105 / BCRC 15272 / CH1 / DL1 / V288)</name>
    <dbReference type="NCBI Taxonomy" id="467705"/>
    <lineage>
        <taxon>Bacteria</taxon>
        <taxon>Bacillati</taxon>
        <taxon>Bacillota</taxon>
        <taxon>Bacilli</taxon>
        <taxon>Lactobacillales</taxon>
        <taxon>Streptococcaceae</taxon>
        <taxon>Streptococcus</taxon>
    </lineage>
</organism>
<evidence type="ECO:0000313" key="1">
    <source>
        <dbReference type="EMBL" id="ABV10925.1"/>
    </source>
</evidence>
<accession>A8AXE9</accession>
<keyword evidence="2" id="KW-1185">Reference proteome</keyword>